<keyword evidence="3" id="KW-1185">Reference proteome</keyword>
<dbReference type="Pfam" id="PF15248">
    <property type="entry name" value="DUF4587"/>
    <property type="match status" value="1"/>
</dbReference>
<dbReference type="GeneID" id="112920712"/>
<dbReference type="Proteomes" id="UP001652641">
    <property type="component" value="Chromosome 2"/>
</dbReference>
<proteinExistence type="predicted"/>
<dbReference type="PANTHER" id="PTHR28604">
    <property type="match status" value="1"/>
</dbReference>
<name>A0ABM4ZK61_VULVU</name>
<dbReference type="RefSeq" id="XP_072602936.1">
    <property type="nucleotide sequence ID" value="XM_072746835.1"/>
</dbReference>
<evidence type="ECO:0000313" key="3">
    <source>
        <dbReference type="Proteomes" id="UP001652641"/>
    </source>
</evidence>
<dbReference type="PANTHER" id="PTHR28604:SF1">
    <property type="entry name" value="PROLINE-RICH PROTEIN 29"/>
    <property type="match status" value="1"/>
</dbReference>
<feature type="domain" description="DUF4587" evidence="2">
    <location>
        <begin position="32"/>
        <end position="100"/>
    </location>
</feature>
<reference evidence="4" key="2">
    <citation type="submission" date="2025-08" db="UniProtKB">
        <authorList>
            <consortium name="RefSeq"/>
        </authorList>
    </citation>
    <scope>IDENTIFICATION</scope>
    <source>
        <tissue evidence="4">Cell line</tissue>
    </source>
</reference>
<evidence type="ECO:0000313" key="4">
    <source>
        <dbReference type="RefSeq" id="XP_072602936.1"/>
    </source>
</evidence>
<evidence type="ECO:0000256" key="1">
    <source>
        <dbReference type="SAM" id="MobiDB-lite"/>
    </source>
</evidence>
<dbReference type="InterPro" id="IPR038915">
    <property type="entry name" value="PRR29-like"/>
</dbReference>
<reference evidence="3" key="1">
    <citation type="submission" date="2025-05" db="UniProtKB">
        <authorList>
            <consortium name="RefSeq"/>
        </authorList>
    </citation>
    <scope>NUCLEOTIDE SEQUENCE [LARGE SCALE GENOMIC DNA]</scope>
</reference>
<evidence type="ECO:0000259" key="2">
    <source>
        <dbReference type="Pfam" id="PF15248"/>
    </source>
</evidence>
<feature type="region of interest" description="Disordered" evidence="1">
    <location>
        <begin position="1"/>
        <end position="35"/>
    </location>
</feature>
<feature type="region of interest" description="Disordered" evidence="1">
    <location>
        <begin position="158"/>
        <end position="206"/>
    </location>
</feature>
<accession>A0ABM4ZK61</accession>
<protein>
    <submittedName>
        <fullName evidence="4">Proline-rich protein 29 isoform X2</fullName>
    </submittedName>
</protein>
<sequence length="206" mass="22384">MASGPGGCWGQPPPQGAAGTPVAWAAPPPRPQPGRVKEDLLELMLLQNAQMHQLLLSSLVAAAFNPGPASSHQQVYLEDQQEEEEMQAQEEGPLVFHHHYLPCPMPTLGPLLPWPVPFLSLPPQQPHLQDESRIQHCPPASGTRGLLLWCREPTMRTDTSSGPYQHHCRAGMSPGAPQVPPYCLQPHSHARQPSPQPPTIARPSPG</sequence>
<gene>
    <name evidence="4" type="primary">PRR29</name>
</gene>
<organism evidence="3 4">
    <name type="scientific">Vulpes vulpes</name>
    <name type="common">Red fox</name>
    <dbReference type="NCBI Taxonomy" id="9627"/>
    <lineage>
        <taxon>Eukaryota</taxon>
        <taxon>Metazoa</taxon>
        <taxon>Chordata</taxon>
        <taxon>Craniata</taxon>
        <taxon>Vertebrata</taxon>
        <taxon>Euteleostomi</taxon>
        <taxon>Mammalia</taxon>
        <taxon>Eutheria</taxon>
        <taxon>Laurasiatheria</taxon>
        <taxon>Carnivora</taxon>
        <taxon>Caniformia</taxon>
        <taxon>Canidae</taxon>
        <taxon>Vulpes</taxon>
    </lineage>
</organism>
<dbReference type="InterPro" id="IPR027904">
    <property type="entry name" value="DUF4587"/>
</dbReference>
<feature type="compositionally biased region" description="Pro residues" evidence="1">
    <location>
        <begin position="194"/>
        <end position="206"/>
    </location>
</feature>